<feature type="chain" id="PRO_5037170065" description="RxLR effector protein" evidence="1">
    <location>
        <begin position="19"/>
        <end position="241"/>
    </location>
</feature>
<sequence length="241" mass="26240">MRILLWVLLSTFSALIFSESTSDDLTEYVNSKEFAETITGELDSVRRLGAPNAESFAAPLKRMASSFSSKITNVWKGAMAKYKKMLEIGYARHAADGMSVDDLEQTIRNGLMGTSTMWLSGGMKRSLDWYSDFCVRNQYFHLLRKTDERFVPLSREAASAAETAKKAGLNAAQAARLKTGEEEAARLAAQGGARKVVGETEELNSAETVVARREADKVGNDAIDAKAAEEEAAKAAAARTP</sequence>
<dbReference type="GeneID" id="94352732"/>
<dbReference type="EMBL" id="SHOA02000008">
    <property type="protein sequence ID" value="TDH70366.1"/>
    <property type="molecule type" value="Genomic_DNA"/>
</dbReference>
<feature type="signal peptide" evidence="1">
    <location>
        <begin position="1"/>
        <end position="18"/>
    </location>
</feature>
<proteinExistence type="predicted"/>
<dbReference type="AlphaFoldDB" id="A0A976IFY9"/>
<organism evidence="2 3">
    <name type="scientific">Bremia lactucae</name>
    <name type="common">Lettuce downy mildew</name>
    <dbReference type="NCBI Taxonomy" id="4779"/>
    <lineage>
        <taxon>Eukaryota</taxon>
        <taxon>Sar</taxon>
        <taxon>Stramenopiles</taxon>
        <taxon>Oomycota</taxon>
        <taxon>Peronosporomycetes</taxon>
        <taxon>Peronosporales</taxon>
        <taxon>Peronosporaceae</taxon>
        <taxon>Bremia</taxon>
    </lineage>
</organism>
<dbReference type="RefSeq" id="XP_067819865.1">
    <property type="nucleotide sequence ID" value="XM_067967061.1"/>
</dbReference>
<evidence type="ECO:0008006" key="4">
    <source>
        <dbReference type="Google" id="ProtNLM"/>
    </source>
</evidence>
<accession>A0A976IFY9</accession>
<dbReference type="OrthoDB" id="72851at2759"/>
<keyword evidence="1" id="KW-0732">Signal</keyword>
<name>A0A976IFY9_BRELC</name>
<reference evidence="2 3" key="1">
    <citation type="journal article" date="2021" name="Genome Biol.">
        <title>AFLAP: assembly-free linkage analysis pipeline using k-mers from genome sequencing data.</title>
        <authorList>
            <person name="Fletcher K."/>
            <person name="Zhang L."/>
            <person name="Gil J."/>
            <person name="Han R."/>
            <person name="Cavanaugh K."/>
            <person name="Michelmore R."/>
        </authorList>
    </citation>
    <scope>NUCLEOTIDE SEQUENCE [LARGE SCALE GENOMIC DNA]</scope>
    <source>
        <strain evidence="2 3">SF5</strain>
    </source>
</reference>
<dbReference type="Proteomes" id="UP000294530">
    <property type="component" value="Unassembled WGS sequence"/>
</dbReference>
<gene>
    <name evidence="2" type="ORF">CCR75_009014</name>
</gene>
<dbReference type="KEGG" id="blac:94352732"/>
<keyword evidence="3" id="KW-1185">Reference proteome</keyword>
<protein>
    <recommendedName>
        <fullName evidence="4">RxLR effector protein</fullName>
    </recommendedName>
</protein>
<evidence type="ECO:0000256" key="1">
    <source>
        <dbReference type="SAM" id="SignalP"/>
    </source>
</evidence>
<evidence type="ECO:0000313" key="2">
    <source>
        <dbReference type="EMBL" id="TDH70366.1"/>
    </source>
</evidence>
<comment type="caution">
    <text evidence="2">The sequence shown here is derived from an EMBL/GenBank/DDBJ whole genome shotgun (WGS) entry which is preliminary data.</text>
</comment>
<evidence type="ECO:0000313" key="3">
    <source>
        <dbReference type="Proteomes" id="UP000294530"/>
    </source>
</evidence>